<feature type="transmembrane region" description="Helical" evidence="1">
    <location>
        <begin position="45"/>
        <end position="66"/>
    </location>
</feature>
<keyword evidence="1" id="KW-0472">Membrane</keyword>
<dbReference type="EMBL" id="JANSKX010000006">
    <property type="protein sequence ID" value="MCY1594013.1"/>
    <property type="molecule type" value="Genomic_DNA"/>
</dbReference>
<dbReference type="InterPro" id="IPR005182">
    <property type="entry name" value="YdbS-like_PH"/>
</dbReference>
<organism evidence="3 4">
    <name type="scientific">Staphylococcus pettenkoferi</name>
    <dbReference type="NCBI Taxonomy" id="170573"/>
    <lineage>
        <taxon>Bacteria</taxon>
        <taxon>Bacillati</taxon>
        <taxon>Bacillota</taxon>
        <taxon>Bacilli</taxon>
        <taxon>Bacillales</taxon>
        <taxon>Staphylococcaceae</taxon>
        <taxon>Staphylococcus</taxon>
    </lineage>
</organism>
<dbReference type="Proteomes" id="UP001081438">
    <property type="component" value="Unassembled WGS sequence"/>
</dbReference>
<feature type="domain" description="YdbS-like PH" evidence="2">
    <location>
        <begin position="72"/>
        <end position="148"/>
    </location>
</feature>
<dbReference type="Pfam" id="PF03703">
    <property type="entry name" value="bPH_2"/>
    <property type="match status" value="1"/>
</dbReference>
<proteinExistence type="predicted"/>
<sequence length="159" mass="18984">MDTFSNYQRSPRQVQKYYYIAQIVESVFLLLILGLFLFLTLHFHWWHWLIYVIAILGAIIIIDCIAEPLIDYRYTYFKVTDHYLAVDHRFFFKKQELVNIERIQYLIRHENPILHRMGLCKVEVVTAGHGVELPLIHETQVQEIEEHLLTKLKGVNTDV</sequence>
<dbReference type="PANTHER" id="PTHR34473:SF2">
    <property type="entry name" value="UPF0699 TRANSMEMBRANE PROTEIN YDBT"/>
    <property type="match status" value="1"/>
</dbReference>
<accession>A0A9Q4H1I1</accession>
<evidence type="ECO:0000313" key="4">
    <source>
        <dbReference type="Proteomes" id="UP001081438"/>
    </source>
</evidence>
<protein>
    <submittedName>
        <fullName evidence="3">PH domain-containing protein</fullName>
    </submittedName>
</protein>
<name>A0A9Q4H1I1_9STAP</name>
<keyword evidence="1" id="KW-0812">Transmembrane</keyword>
<evidence type="ECO:0000256" key="1">
    <source>
        <dbReference type="SAM" id="Phobius"/>
    </source>
</evidence>
<evidence type="ECO:0000313" key="3">
    <source>
        <dbReference type="EMBL" id="MCY1594013.1"/>
    </source>
</evidence>
<reference evidence="3" key="1">
    <citation type="journal article" date="2022" name="Int. J. Mol. Sci.">
        <title>Phenotypic and genotypic virulence characterisation of Staphylococcus pettenkoferi strains isolated from human bloodstream and diabetic foot infections.</title>
        <authorList>
            <person name="Magnan C."/>
        </authorList>
    </citation>
    <scope>NUCLEOTIDE SEQUENCE</scope>
    <source>
        <strain evidence="3">NSP020P</strain>
    </source>
</reference>
<dbReference type="PANTHER" id="PTHR34473">
    <property type="entry name" value="UPF0699 TRANSMEMBRANE PROTEIN YDBS"/>
    <property type="match status" value="1"/>
</dbReference>
<keyword evidence="1" id="KW-1133">Transmembrane helix</keyword>
<dbReference type="AlphaFoldDB" id="A0A9Q4H1I1"/>
<feature type="transmembrane region" description="Helical" evidence="1">
    <location>
        <begin position="17"/>
        <end position="39"/>
    </location>
</feature>
<dbReference type="RefSeq" id="WP_268211157.1">
    <property type="nucleotide sequence ID" value="NZ_JANSKK010000014.1"/>
</dbReference>
<evidence type="ECO:0000259" key="2">
    <source>
        <dbReference type="Pfam" id="PF03703"/>
    </source>
</evidence>
<gene>
    <name evidence="3" type="ORF">NW112_02020</name>
</gene>
<comment type="caution">
    <text evidence="3">The sequence shown here is derived from an EMBL/GenBank/DDBJ whole genome shotgun (WGS) entry which is preliminary data.</text>
</comment>